<dbReference type="Pfam" id="PF12838">
    <property type="entry name" value="Fer4_7"/>
    <property type="match status" value="1"/>
</dbReference>
<comment type="subcellular location">
    <subcellularLocation>
        <location evidence="8">Cell inner membrane</location>
        <topology evidence="8">Peripheral membrane protein</topology>
    </subcellularLocation>
</comment>
<dbReference type="GO" id="GO:0022900">
    <property type="term" value="P:electron transport chain"/>
    <property type="evidence" value="ECO:0007669"/>
    <property type="project" value="UniProtKB-UniRule"/>
</dbReference>
<keyword evidence="4 8" id="KW-0677">Repeat</keyword>
<feature type="binding site" evidence="8">
    <location>
        <position position="373"/>
    </location>
    <ligand>
        <name>[4Fe-4S] cluster</name>
        <dbReference type="ChEBI" id="CHEBI:49883"/>
        <label>1</label>
    </ligand>
</feature>
<feature type="binding site" evidence="8">
    <location>
        <position position="418"/>
    </location>
    <ligand>
        <name>[4Fe-4S] cluster</name>
        <dbReference type="ChEBI" id="CHEBI:49883"/>
        <label>2</label>
    </ligand>
</feature>
<keyword evidence="8" id="KW-1278">Translocase</keyword>
<keyword evidence="2 8" id="KW-0004">4Fe-4S</keyword>
<dbReference type="AlphaFoldDB" id="A0A829YN21"/>
<keyword evidence="11" id="KW-1185">Reference proteome</keyword>
<feature type="binding site" evidence="8">
    <location>
        <position position="415"/>
    </location>
    <ligand>
        <name>[4Fe-4S] cluster</name>
        <dbReference type="ChEBI" id="CHEBI:49883"/>
        <label>2</label>
    </ligand>
</feature>
<dbReference type="NCBIfam" id="TIGR01945">
    <property type="entry name" value="rnfC"/>
    <property type="match status" value="1"/>
</dbReference>
<evidence type="ECO:0000259" key="9">
    <source>
        <dbReference type="PROSITE" id="PS51379"/>
    </source>
</evidence>
<dbReference type="Pfam" id="PF10531">
    <property type="entry name" value="SLBB"/>
    <property type="match status" value="1"/>
</dbReference>
<feature type="binding site" evidence="8">
    <location>
        <position position="376"/>
    </location>
    <ligand>
        <name>[4Fe-4S] cluster</name>
        <dbReference type="ChEBI" id="CHEBI:49883"/>
        <label>1</label>
    </ligand>
</feature>
<gene>
    <name evidence="8" type="primary">rnfC</name>
    <name evidence="10" type="ORF">GCM10011487_65490</name>
</gene>
<comment type="similarity">
    <text evidence="8">Belongs to the 4Fe4S bacterial-type ferredoxin family. RnfC subfamily.</text>
</comment>
<evidence type="ECO:0000256" key="3">
    <source>
        <dbReference type="ARBA" id="ARBA00022723"/>
    </source>
</evidence>
<dbReference type="PROSITE" id="PS51379">
    <property type="entry name" value="4FE4S_FER_2"/>
    <property type="match status" value="1"/>
</dbReference>
<evidence type="ECO:0000256" key="8">
    <source>
        <dbReference type="HAMAP-Rule" id="MF_00461"/>
    </source>
</evidence>
<evidence type="ECO:0000256" key="4">
    <source>
        <dbReference type="ARBA" id="ARBA00022737"/>
    </source>
</evidence>
<comment type="cofactor">
    <cofactor evidence="8">
        <name>[4Fe-4S] cluster</name>
        <dbReference type="ChEBI" id="CHEBI:49883"/>
    </cofactor>
    <text evidence="8">Binds 2 [4Fe-4S] clusters per subunit.</text>
</comment>
<accession>A0A829YN21</accession>
<dbReference type="InterPro" id="IPR019554">
    <property type="entry name" value="Soluble_ligand-bd"/>
</dbReference>
<feature type="binding site" evidence="8">
    <location>
        <position position="412"/>
    </location>
    <ligand>
        <name>[4Fe-4S] cluster</name>
        <dbReference type="ChEBI" id="CHEBI:49883"/>
        <label>2</label>
    </ligand>
</feature>
<comment type="caution">
    <text evidence="10">The sequence shown here is derived from an EMBL/GenBank/DDBJ whole genome shotgun (WGS) entry which is preliminary data.</text>
</comment>
<dbReference type="Gene3D" id="3.30.70.20">
    <property type="match status" value="1"/>
</dbReference>
<dbReference type="Pfam" id="PF13375">
    <property type="entry name" value="RnfC_N"/>
    <property type="match status" value="1"/>
</dbReference>
<evidence type="ECO:0000256" key="6">
    <source>
        <dbReference type="ARBA" id="ARBA00023004"/>
    </source>
</evidence>
<dbReference type="GO" id="GO:0009055">
    <property type="term" value="F:electron transfer activity"/>
    <property type="evidence" value="ECO:0007669"/>
    <property type="project" value="InterPro"/>
</dbReference>
<keyword evidence="8" id="KW-1003">Cell membrane</keyword>
<dbReference type="Gene3D" id="3.40.50.11540">
    <property type="entry name" value="NADH-ubiquinone oxidoreductase 51kDa subunit"/>
    <property type="match status" value="1"/>
</dbReference>
<dbReference type="GO" id="GO:0051539">
    <property type="term" value="F:4 iron, 4 sulfur cluster binding"/>
    <property type="evidence" value="ECO:0007669"/>
    <property type="project" value="UniProtKB-KW"/>
</dbReference>
<keyword evidence="8" id="KW-0472">Membrane</keyword>
<sequence>MTARELLAGGLRIEAHKQRSTKAPIRAASLTERYVIPLDQHSGLPAVPLVKPSDRVRMWQPIAQPAPGISAWLHSPVSGEVIAIEPRPAPHRLGAPTLSIVIANDGRDRRFENAAAIVSFEQISPNEACEHIARGGIVGLGGAAFPTANKLESSLCENGPQLLLNGAECEPYISCDEVLMRERAEDIVFGARALLHALCSPNCTIAIEDDVPEAQAALRQAVDKAADPRIRIKVVPAIYPAGGERQLIATVFDAEVPHDGLPADIGVVCQNVGTAAAIARWIRDGQPLVSRIVTVTGDGVSEAGNWETRIGTPFSSLIADCGGYTERMSRLIMGGSMMGTSLAHDDLPVVKATNCIIAASALDLQPRGLEMPCIRCGNCSQVCPAFLLPQQLHWYLQPFDSDQLARHGLLDCIECGCCDYVCPSQIPLAERFREAKPLLARELDAHLSADAARARFVARNERLARLEAEHRAKLAQKRRPKNEPTS</sequence>
<feature type="binding site" evidence="8">
    <location>
        <position position="379"/>
    </location>
    <ligand>
        <name>[4Fe-4S] cluster</name>
        <dbReference type="ChEBI" id="CHEBI:49883"/>
        <label>1</label>
    </ligand>
</feature>
<evidence type="ECO:0000256" key="5">
    <source>
        <dbReference type="ARBA" id="ARBA00022982"/>
    </source>
</evidence>
<evidence type="ECO:0000313" key="11">
    <source>
        <dbReference type="Proteomes" id="UP000445000"/>
    </source>
</evidence>
<dbReference type="SUPFAM" id="SSF142019">
    <property type="entry name" value="Nqo1 FMN-binding domain-like"/>
    <property type="match status" value="1"/>
</dbReference>
<name>A0A829YN21_9GAMM</name>
<keyword evidence="5 8" id="KW-0249">Electron transport</keyword>
<dbReference type="GO" id="GO:0046872">
    <property type="term" value="F:metal ion binding"/>
    <property type="evidence" value="ECO:0007669"/>
    <property type="project" value="UniProtKB-KW"/>
</dbReference>
<dbReference type="InterPro" id="IPR017900">
    <property type="entry name" value="4Fe4S_Fe_S_CS"/>
</dbReference>
<evidence type="ECO:0000256" key="1">
    <source>
        <dbReference type="ARBA" id="ARBA00022448"/>
    </source>
</evidence>
<dbReference type="PROSITE" id="PS00198">
    <property type="entry name" value="4FE4S_FER_1"/>
    <property type="match status" value="1"/>
</dbReference>
<proteinExistence type="inferred from homology"/>
<comment type="function">
    <text evidence="8">Part of a membrane-bound complex that couples electron transfer with translocation of ions across the membrane.</text>
</comment>
<evidence type="ECO:0000313" key="10">
    <source>
        <dbReference type="EMBL" id="GFE84549.1"/>
    </source>
</evidence>
<dbReference type="PANTHER" id="PTHR43034">
    <property type="entry name" value="ION-TRANSLOCATING OXIDOREDUCTASE COMPLEX SUBUNIT C"/>
    <property type="match status" value="1"/>
</dbReference>
<feature type="binding site" evidence="8">
    <location>
        <position position="383"/>
    </location>
    <ligand>
        <name>[4Fe-4S] cluster</name>
        <dbReference type="ChEBI" id="CHEBI:49883"/>
        <label>2</label>
    </ligand>
</feature>
<dbReference type="InterPro" id="IPR011538">
    <property type="entry name" value="Nuo51_FMN-bd"/>
</dbReference>
<keyword evidence="6 8" id="KW-0408">Iron</keyword>
<dbReference type="InterPro" id="IPR017896">
    <property type="entry name" value="4Fe4S_Fe-S-bd"/>
</dbReference>
<organism evidence="10 11">
    <name type="scientific">Steroidobacter agaridevorans</name>
    <dbReference type="NCBI Taxonomy" id="2695856"/>
    <lineage>
        <taxon>Bacteria</taxon>
        <taxon>Pseudomonadati</taxon>
        <taxon>Pseudomonadota</taxon>
        <taxon>Gammaproteobacteria</taxon>
        <taxon>Steroidobacterales</taxon>
        <taxon>Steroidobacteraceae</taxon>
        <taxon>Steroidobacter</taxon>
    </lineage>
</organism>
<dbReference type="Proteomes" id="UP000445000">
    <property type="component" value="Unassembled WGS sequence"/>
</dbReference>
<protein>
    <recommendedName>
        <fullName evidence="8">Ion-translocating oxidoreductase complex subunit C</fullName>
        <ecNumber evidence="8">7.-.-.-</ecNumber>
    </recommendedName>
    <alternativeName>
        <fullName evidence="8">Rnf electron transport complex subunit C</fullName>
    </alternativeName>
</protein>
<dbReference type="EMBL" id="BLJN01000009">
    <property type="protein sequence ID" value="GFE84549.1"/>
    <property type="molecule type" value="Genomic_DNA"/>
</dbReference>
<dbReference type="NCBIfam" id="NF003454">
    <property type="entry name" value="PRK05035.1"/>
    <property type="match status" value="1"/>
</dbReference>
<feature type="domain" description="4Fe-4S ferredoxin-type" evidence="9">
    <location>
        <begin position="364"/>
        <end position="393"/>
    </location>
</feature>
<dbReference type="RefSeq" id="WP_161816141.1">
    <property type="nucleotide sequence ID" value="NZ_BLJN01000009.1"/>
</dbReference>
<dbReference type="SUPFAM" id="SSF46548">
    <property type="entry name" value="alpha-helical ferredoxin"/>
    <property type="match status" value="1"/>
</dbReference>
<reference evidence="11" key="1">
    <citation type="submission" date="2020-01" db="EMBL/GenBank/DDBJ databases">
        <title>'Steroidobacter agaridevorans' sp. nov., agar-degrading bacteria isolated from rhizosphere soils.</title>
        <authorList>
            <person name="Ikenaga M."/>
            <person name="Kataoka M."/>
            <person name="Murouchi A."/>
            <person name="Katsuragi S."/>
            <person name="Sakai M."/>
        </authorList>
    </citation>
    <scope>NUCLEOTIDE SEQUENCE [LARGE SCALE GENOMIC DNA]</scope>
    <source>
        <strain evidence="11">YU21-B</strain>
    </source>
</reference>
<comment type="subunit">
    <text evidence="8">The complex is composed of six subunits: RnfA, RnfB, RnfC, RnfD, RnfE and RnfG.</text>
</comment>
<dbReference type="InterPro" id="IPR010208">
    <property type="entry name" value="Ion_transpt_RnfC/RsxC"/>
</dbReference>
<evidence type="ECO:0000256" key="2">
    <source>
        <dbReference type="ARBA" id="ARBA00022485"/>
    </source>
</evidence>
<keyword evidence="7 8" id="KW-0411">Iron-sulfur</keyword>
<evidence type="ECO:0000256" key="7">
    <source>
        <dbReference type="ARBA" id="ARBA00023014"/>
    </source>
</evidence>
<keyword evidence="1 8" id="KW-0813">Transport</keyword>
<dbReference type="EC" id="7.-.-.-" evidence="8"/>
<feature type="binding site" evidence="8">
    <location>
        <position position="422"/>
    </location>
    <ligand>
        <name>[4Fe-4S] cluster</name>
        <dbReference type="ChEBI" id="CHEBI:49883"/>
        <label>1</label>
    </ligand>
</feature>
<keyword evidence="8" id="KW-0997">Cell inner membrane</keyword>
<dbReference type="InterPro" id="IPR026902">
    <property type="entry name" value="RnfC_N"/>
</dbReference>
<dbReference type="InterPro" id="IPR037225">
    <property type="entry name" value="Nuo51_FMN-bd_sf"/>
</dbReference>
<dbReference type="Pfam" id="PF01512">
    <property type="entry name" value="Complex1_51K"/>
    <property type="match status" value="1"/>
</dbReference>
<dbReference type="PANTHER" id="PTHR43034:SF2">
    <property type="entry name" value="ION-TRANSLOCATING OXIDOREDUCTASE COMPLEX SUBUNIT C"/>
    <property type="match status" value="1"/>
</dbReference>
<keyword evidence="3 8" id="KW-0479">Metal-binding</keyword>
<dbReference type="HAMAP" id="MF_00461">
    <property type="entry name" value="RsxC_RnfC"/>
    <property type="match status" value="1"/>
</dbReference>
<dbReference type="GO" id="GO:0005886">
    <property type="term" value="C:plasma membrane"/>
    <property type="evidence" value="ECO:0007669"/>
    <property type="project" value="UniProtKB-SubCell"/>
</dbReference>